<keyword evidence="3" id="KW-0805">Transcription regulation</keyword>
<dbReference type="OrthoDB" id="7318948at2759"/>
<dbReference type="EMBL" id="FO082261">
    <property type="protein sequence ID" value="CCO20605.1"/>
    <property type="molecule type" value="Genomic_DNA"/>
</dbReference>
<dbReference type="Gene3D" id="2.130.10.10">
    <property type="entry name" value="YVTN repeat-like/Quinoprotein amine dehydrogenase"/>
    <property type="match status" value="1"/>
</dbReference>
<evidence type="ECO:0000256" key="4">
    <source>
        <dbReference type="ARBA" id="ARBA00023163"/>
    </source>
</evidence>
<feature type="region of interest" description="Disordered" evidence="5">
    <location>
        <begin position="495"/>
        <end position="520"/>
    </location>
</feature>
<dbReference type="InterPro" id="IPR051243">
    <property type="entry name" value="PcG_WD-repeat"/>
</dbReference>
<proteinExistence type="predicted"/>
<evidence type="ECO:0000256" key="5">
    <source>
        <dbReference type="SAM" id="MobiDB-lite"/>
    </source>
</evidence>
<dbReference type="RefSeq" id="XP_007508114.1">
    <property type="nucleotide sequence ID" value="XM_007508052.1"/>
</dbReference>
<name>K8F6Y8_9CHLO</name>
<sequence>MNSPARKILKKRTQELGNISNQSDLHRFRKDLLKKLEMKTVIKENHERAIEEMQYNFTTSFNSKCSNLFASVGADMLTVYDDNHFGDHVALVCQFKNTENLEAKTKGGPLYCLSWVDAKRSEHEQGDALIAVAGEDMVVSIVSVSESAVVQILRGGHAKAPITGLATNKNLSDIVVSLSEEEQKICMWSLKENRVIAEIINVGIGCKTMTLLEDGSLVCGFKTGSIGKRFTNFISLVSSVVANNDITTTTATTYPKKMSSVDASKDSKCYATVNFGFGQASAKSKSIGIDCIQSFEEDIEEGEDNKKKKQKKTATDNNNNNNTKKKKEDSIINAPKRRQILVAKSASSEVSVVDFSDGFDQAKIETTFRVEDAKSNAPAPTSKTNGKRTVSFGLSHDGAFLACGNGTRDGIVYVYDLNAKKNGNDGLSDDAAQPSSPLLAAKLLPHERHSGTMLDVIRSCAIAKDCRHVLGTTDANDGTNRAGIVFRYEIIPEQPKEYEPKSEGGEKEEAIEAVVEDKEN</sequence>
<protein>
    <submittedName>
        <fullName evidence="6">Uncharacterized protein</fullName>
    </submittedName>
</protein>
<evidence type="ECO:0000256" key="3">
    <source>
        <dbReference type="ARBA" id="ARBA00023015"/>
    </source>
</evidence>
<keyword evidence="4" id="KW-0804">Transcription</keyword>
<dbReference type="Proteomes" id="UP000198341">
    <property type="component" value="Chromosome 18"/>
</dbReference>
<organism evidence="6 7">
    <name type="scientific">Bathycoccus prasinos</name>
    <dbReference type="NCBI Taxonomy" id="41875"/>
    <lineage>
        <taxon>Eukaryota</taxon>
        <taxon>Viridiplantae</taxon>
        <taxon>Chlorophyta</taxon>
        <taxon>Mamiellophyceae</taxon>
        <taxon>Mamiellales</taxon>
        <taxon>Bathycoccaceae</taxon>
        <taxon>Bathycoccus</taxon>
    </lineage>
</organism>
<dbReference type="STRING" id="41875.K8F6Y8"/>
<reference evidence="6 7" key="1">
    <citation type="submission" date="2011-10" db="EMBL/GenBank/DDBJ databases">
        <authorList>
            <person name="Genoscope - CEA"/>
        </authorList>
    </citation>
    <scope>NUCLEOTIDE SEQUENCE [LARGE SCALE GENOMIC DNA]</scope>
    <source>
        <strain evidence="6 7">RCC 1105</strain>
    </source>
</reference>
<dbReference type="InterPro" id="IPR036322">
    <property type="entry name" value="WD40_repeat_dom_sf"/>
</dbReference>
<dbReference type="SUPFAM" id="SSF50978">
    <property type="entry name" value="WD40 repeat-like"/>
    <property type="match status" value="1"/>
</dbReference>
<keyword evidence="2" id="KW-0677">Repeat</keyword>
<evidence type="ECO:0000313" key="6">
    <source>
        <dbReference type="EMBL" id="CCO20605.1"/>
    </source>
</evidence>
<dbReference type="KEGG" id="bpg:Bathy18g01370"/>
<keyword evidence="7" id="KW-1185">Reference proteome</keyword>
<keyword evidence="1" id="KW-0853">WD repeat</keyword>
<accession>K8F6Y8</accession>
<evidence type="ECO:0000256" key="2">
    <source>
        <dbReference type="ARBA" id="ARBA00022737"/>
    </source>
</evidence>
<dbReference type="InterPro" id="IPR015943">
    <property type="entry name" value="WD40/YVTN_repeat-like_dom_sf"/>
</dbReference>
<evidence type="ECO:0000256" key="1">
    <source>
        <dbReference type="ARBA" id="ARBA00022574"/>
    </source>
</evidence>
<feature type="region of interest" description="Disordered" evidence="5">
    <location>
        <begin position="300"/>
        <end position="332"/>
    </location>
</feature>
<dbReference type="AlphaFoldDB" id="K8F6Y8"/>
<evidence type="ECO:0000313" key="7">
    <source>
        <dbReference type="Proteomes" id="UP000198341"/>
    </source>
</evidence>
<gene>
    <name evidence="6" type="ordered locus">Bathy18g01370</name>
</gene>
<dbReference type="GeneID" id="19010857"/>
<dbReference type="PANTHER" id="PTHR10253">
    <property type="entry name" value="POLYCOMB PROTEIN"/>
    <property type="match status" value="1"/>
</dbReference>